<evidence type="ECO:0000256" key="1">
    <source>
        <dbReference type="ARBA" id="ARBA00009183"/>
    </source>
</evidence>
<keyword evidence="2" id="KW-0285">Flavoprotein</keyword>
<accession>A0A6A5QAH8</accession>
<gene>
    <name evidence="6" type="ORF">BDU57DRAFT_523872</name>
</gene>
<dbReference type="PANTHER" id="PTHR23023">
    <property type="entry name" value="DIMETHYLANILINE MONOOXYGENASE"/>
    <property type="match status" value="1"/>
</dbReference>
<evidence type="ECO:0000313" key="6">
    <source>
        <dbReference type="EMBL" id="KAF1911840.1"/>
    </source>
</evidence>
<keyword evidence="4" id="KW-0521">NADP</keyword>
<dbReference type="InterPro" id="IPR000960">
    <property type="entry name" value="Flavin_mOase"/>
</dbReference>
<proteinExistence type="inferred from homology"/>
<name>A0A6A5QAH8_AMPQU</name>
<evidence type="ECO:0000256" key="3">
    <source>
        <dbReference type="ARBA" id="ARBA00022827"/>
    </source>
</evidence>
<dbReference type="SUPFAM" id="SSF51905">
    <property type="entry name" value="FAD/NAD(P)-binding domain"/>
    <property type="match status" value="2"/>
</dbReference>
<evidence type="ECO:0000313" key="7">
    <source>
        <dbReference type="Proteomes" id="UP000800096"/>
    </source>
</evidence>
<dbReference type="Gene3D" id="3.50.50.60">
    <property type="entry name" value="FAD/NAD(P)-binding domain"/>
    <property type="match status" value="1"/>
</dbReference>
<dbReference type="Proteomes" id="UP000800096">
    <property type="component" value="Unassembled WGS sequence"/>
</dbReference>
<dbReference type="InterPro" id="IPR020946">
    <property type="entry name" value="Flavin_mOase-like"/>
</dbReference>
<dbReference type="OrthoDB" id="2915840at2759"/>
<dbReference type="PIRSF" id="PIRSF000332">
    <property type="entry name" value="FMO"/>
    <property type="match status" value="1"/>
</dbReference>
<evidence type="ECO:0000256" key="4">
    <source>
        <dbReference type="ARBA" id="ARBA00022857"/>
    </source>
</evidence>
<evidence type="ECO:0000256" key="5">
    <source>
        <dbReference type="ARBA" id="ARBA00023002"/>
    </source>
</evidence>
<dbReference type="EMBL" id="ML979142">
    <property type="protein sequence ID" value="KAF1911840.1"/>
    <property type="molecule type" value="Genomic_DNA"/>
</dbReference>
<reference evidence="6" key="1">
    <citation type="journal article" date="2020" name="Stud. Mycol.">
        <title>101 Dothideomycetes genomes: a test case for predicting lifestyles and emergence of pathogens.</title>
        <authorList>
            <person name="Haridas S."/>
            <person name="Albert R."/>
            <person name="Binder M."/>
            <person name="Bloem J."/>
            <person name="Labutti K."/>
            <person name="Salamov A."/>
            <person name="Andreopoulos B."/>
            <person name="Baker S."/>
            <person name="Barry K."/>
            <person name="Bills G."/>
            <person name="Bluhm B."/>
            <person name="Cannon C."/>
            <person name="Castanera R."/>
            <person name="Culley D."/>
            <person name="Daum C."/>
            <person name="Ezra D."/>
            <person name="Gonzalez J."/>
            <person name="Henrissat B."/>
            <person name="Kuo A."/>
            <person name="Liang C."/>
            <person name="Lipzen A."/>
            <person name="Lutzoni F."/>
            <person name="Magnuson J."/>
            <person name="Mondo S."/>
            <person name="Nolan M."/>
            <person name="Ohm R."/>
            <person name="Pangilinan J."/>
            <person name="Park H.-J."/>
            <person name="Ramirez L."/>
            <person name="Alfaro M."/>
            <person name="Sun H."/>
            <person name="Tritt A."/>
            <person name="Yoshinaga Y."/>
            <person name="Zwiers L.-H."/>
            <person name="Turgeon B."/>
            <person name="Goodwin S."/>
            <person name="Spatafora J."/>
            <person name="Crous P."/>
            <person name="Grigoriev I."/>
        </authorList>
    </citation>
    <scope>NUCLEOTIDE SEQUENCE</scope>
    <source>
        <strain evidence="6">HMLAC05119</strain>
    </source>
</reference>
<dbReference type="GO" id="GO:0050661">
    <property type="term" value="F:NADP binding"/>
    <property type="evidence" value="ECO:0007669"/>
    <property type="project" value="InterPro"/>
</dbReference>
<keyword evidence="5" id="KW-0560">Oxidoreductase</keyword>
<dbReference type="PROSITE" id="PS50276">
    <property type="entry name" value="PANCREATIC_HORMONE_2"/>
    <property type="match status" value="1"/>
</dbReference>
<dbReference type="AlphaFoldDB" id="A0A6A5QAH8"/>
<dbReference type="GO" id="GO:0004499">
    <property type="term" value="F:N,N-dimethylaniline monooxygenase activity"/>
    <property type="evidence" value="ECO:0007669"/>
    <property type="project" value="InterPro"/>
</dbReference>
<evidence type="ECO:0000256" key="2">
    <source>
        <dbReference type="ARBA" id="ARBA00022630"/>
    </source>
</evidence>
<dbReference type="InterPro" id="IPR050346">
    <property type="entry name" value="FMO-like"/>
</dbReference>
<dbReference type="InterPro" id="IPR036188">
    <property type="entry name" value="FAD/NAD-bd_sf"/>
</dbReference>
<keyword evidence="3" id="KW-0274">FAD</keyword>
<organism evidence="6 7">
    <name type="scientific">Ampelomyces quisqualis</name>
    <name type="common">Powdery mildew agent</name>
    <dbReference type="NCBI Taxonomy" id="50730"/>
    <lineage>
        <taxon>Eukaryota</taxon>
        <taxon>Fungi</taxon>
        <taxon>Dikarya</taxon>
        <taxon>Ascomycota</taxon>
        <taxon>Pezizomycotina</taxon>
        <taxon>Dothideomycetes</taxon>
        <taxon>Pleosporomycetidae</taxon>
        <taxon>Pleosporales</taxon>
        <taxon>Pleosporineae</taxon>
        <taxon>Phaeosphaeriaceae</taxon>
        <taxon>Ampelomyces</taxon>
    </lineage>
</organism>
<protein>
    <submittedName>
        <fullName evidence="6">Dimethylaniline monooxygenase (N-oxide forming)</fullName>
    </submittedName>
</protein>
<dbReference type="GO" id="GO:0050660">
    <property type="term" value="F:flavin adenine dinucleotide binding"/>
    <property type="evidence" value="ECO:0007669"/>
    <property type="project" value="InterPro"/>
</dbReference>
<dbReference type="Pfam" id="PF00743">
    <property type="entry name" value="FMO-like"/>
    <property type="match status" value="1"/>
</dbReference>
<keyword evidence="7" id="KW-1185">Reference proteome</keyword>
<keyword evidence="6" id="KW-0503">Monooxygenase</keyword>
<comment type="similarity">
    <text evidence="1">Belongs to the FMO family.</text>
</comment>
<sequence>MESVNLVVVGAGWYGLAAAKTYIELHQDERILVLDSASSVGGVWSSERLYPGLKSNNMLGTYEYSDFPMDTATYGVRPGEHIPASTIHRYLTAYAEHFGLLSRMRFDTRVNAAEEKEGAWILDIHNTVTGERTQLKTDKLVIATGLTSEPHVPTIDGQEDFKGPIFHSKDFAAHAGLEKKVRSVAVLGGAKSAWDAAYTYAAADVSVEMIIRTNGRGPTWMVPPYVTPMKKWLEKLVHTRFLQWFSPCVWGDEDGYESIRRFLHGTWFGRKIVDTFWSILCADAIQKAGYDNHEETKKLKPWNSAFWIGSGLSILNFPTDFLQLVRDGKIRVHLADVTSLSSTSVHLSNGQSIEVDALLCATGWKSSPPINFLPTERLAELGMPYCPSQPVPLLENADAEILARFPRLKDQPEIASSATEQGEKRSNQPFCLYRFLTPPAVLEKQNIAFAGMTSTVSTPIVAQTQALWISAFFDGKLDRLPPREQAQWEAVLHNRFGKWRYPCGYGDRLPDFVFDALPYVDMLLRDLGVKSHRKSGRLADMFEPYGPEDYKGLVSEWAENHIVRTP</sequence>